<feature type="transmembrane region" description="Helical" evidence="1">
    <location>
        <begin position="7"/>
        <end position="24"/>
    </location>
</feature>
<name>A0ABW5DMI2_9PROT</name>
<evidence type="ECO:0000313" key="4">
    <source>
        <dbReference type="Proteomes" id="UP001597295"/>
    </source>
</evidence>
<dbReference type="PANTHER" id="PTHR22911">
    <property type="entry name" value="ACYL-MALONYL CONDENSING ENZYME-RELATED"/>
    <property type="match status" value="1"/>
</dbReference>
<feature type="transmembrane region" description="Helical" evidence="1">
    <location>
        <begin position="264"/>
        <end position="284"/>
    </location>
</feature>
<feature type="transmembrane region" description="Helical" evidence="1">
    <location>
        <begin position="123"/>
        <end position="140"/>
    </location>
</feature>
<evidence type="ECO:0000256" key="1">
    <source>
        <dbReference type="SAM" id="Phobius"/>
    </source>
</evidence>
<keyword evidence="1" id="KW-1133">Transmembrane helix</keyword>
<feature type="transmembrane region" description="Helical" evidence="1">
    <location>
        <begin position="36"/>
        <end position="57"/>
    </location>
</feature>
<dbReference type="RefSeq" id="WP_379874849.1">
    <property type="nucleotide sequence ID" value="NZ_JBHUIP010000003.1"/>
</dbReference>
<reference evidence="4" key="1">
    <citation type="journal article" date="2019" name="Int. J. Syst. Evol. Microbiol.">
        <title>The Global Catalogue of Microorganisms (GCM) 10K type strain sequencing project: providing services to taxonomists for standard genome sequencing and annotation.</title>
        <authorList>
            <consortium name="The Broad Institute Genomics Platform"/>
            <consortium name="The Broad Institute Genome Sequencing Center for Infectious Disease"/>
            <person name="Wu L."/>
            <person name="Ma J."/>
        </authorList>
    </citation>
    <scope>NUCLEOTIDE SEQUENCE [LARGE SCALE GENOMIC DNA]</scope>
    <source>
        <strain evidence="4">CGMCC 1.19062</strain>
    </source>
</reference>
<feature type="transmembrane region" description="Helical" evidence="1">
    <location>
        <begin position="236"/>
        <end position="258"/>
    </location>
</feature>
<evidence type="ECO:0000313" key="3">
    <source>
        <dbReference type="EMBL" id="MFD2261935.1"/>
    </source>
</evidence>
<feature type="transmembrane region" description="Helical" evidence="1">
    <location>
        <begin position="205"/>
        <end position="224"/>
    </location>
</feature>
<accession>A0ABW5DMI2</accession>
<organism evidence="3 4">
    <name type="scientific">Lacibacterium aquatile</name>
    <dbReference type="NCBI Taxonomy" id="1168082"/>
    <lineage>
        <taxon>Bacteria</taxon>
        <taxon>Pseudomonadati</taxon>
        <taxon>Pseudomonadota</taxon>
        <taxon>Alphaproteobacteria</taxon>
        <taxon>Rhodospirillales</taxon>
        <taxon>Rhodospirillaceae</taxon>
    </lineage>
</organism>
<protein>
    <submittedName>
        <fullName evidence="3">DMT family transporter</fullName>
    </submittedName>
</protein>
<feature type="transmembrane region" description="Helical" evidence="1">
    <location>
        <begin position="180"/>
        <end position="199"/>
    </location>
</feature>
<gene>
    <name evidence="3" type="ORF">ACFSM5_03485</name>
</gene>
<dbReference type="PANTHER" id="PTHR22911:SF102">
    <property type="entry name" value="MEMBRANE PROTEIN"/>
    <property type="match status" value="1"/>
</dbReference>
<evidence type="ECO:0000259" key="2">
    <source>
        <dbReference type="Pfam" id="PF00892"/>
    </source>
</evidence>
<dbReference type="InterPro" id="IPR000620">
    <property type="entry name" value="EamA_dom"/>
</dbReference>
<keyword evidence="1" id="KW-0472">Membrane</keyword>
<comment type="caution">
    <text evidence="3">The sequence shown here is derived from an EMBL/GenBank/DDBJ whole genome shotgun (WGS) entry which is preliminary data.</text>
</comment>
<feature type="transmembrane region" description="Helical" evidence="1">
    <location>
        <begin position="94"/>
        <end position="116"/>
    </location>
</feature>
<dbReference type="EMBL" id="JBHUIP010000003">
    <property type="protein sequence ID" value="MFD2261935.1"/>
    <property type="molecule type" value="Genomic_DNA"/>
</dbReference>
<dbReference type="Pfam" id="PF00892">
    <property type="entry name" value="EamA"/>
    <property type="match status" value="2"/>
</dbReference>
<feature type="transmembrane region" description="Helical" evidence="1">
    <location>
        <begin position="66"/>
        <end position="88"/>
    </location>
</feature>
<keyword evidence="4" id="KW-1185">Reference proteome</keyword>
<sequence>MTSERRGIFTFITAMSLSGTIGVFVTEAGTDPFTTVFWRCVFAAGLLFLYALATGLLKRPYPAPKLILLALLGGCFLVANWLALFAAFRHIPVGLATLLYNVSPFFALIFATLFLGERPGWQPVGWVAIAFGGFLLASEIGSLEGASLLGVLLTLLAASLYAGATLIGRRLKALPAPLTSLIQVSLGAVALAPFAGGISAVPGHAWGWLMALAALPTAAAYILMYDAFPRLKLPQIAVIGFTYPLVTILLDALVYGHVLGVQQWVGFALIAFASLAVTLKWRLLPRLTSAKQEMI</sequence>
<proteinExistence type="predicted"/>
<feature type="domain" description="EamA" evidence="2">
    <location>
        <begin position="6"/>
        <end position="137"/>
    </location>
</feature>
<feature type="transmembrane region" description="Helical" evidence="1">
    <location>
        <begin position="146"/>
        <end position="168"/>
    </location>
</feature>
<dbReference type="InterPro" id="IPR037185">
    <property type="entry name" value="EmrE-like"/>
</dbReference>
<keyword evidence="1" id="KW-0812">Transmembrane</keyword>
<feature type="domain" description="EamA" evidence="2">
    <location>
        <begin position="149"/>
        <end position="277"/>
    </location>
</feature>
<dbReference type="Proteomes" id="UP001597295">
    <property type="component" value="Unassembled WGS sequence"/>
</dbReference>
<dbReference type="SUPFAM" id="SSF103481">
    <property type="entry name" value="Multidrug resistance efflux transporter EmrE"/>
    <property type="match status" value="2"/>
</dbReference>